<dbReference type="Gene3D" id="3.40.50.720">
    <property type="entry name" value="NAD(P)-binding Rossmann-like Domain"/>
    <property type="match status" value="1"/>
</dbReference>
<dbReference type="PANTHER" id="PTHR43880">
    <property type="entry name" value="ALCOHOL DEHYDROGENASE"/>
    <property type="match status" value="1"/>
</dbReference>
<evidence type="ECO:0000256" key="3">
    <source>
        <dbReference type="ARBA" id="ARBA00022833"/>
    </source>
</evidence>
<evidence type="ECO:0000259" key="7">
    <source>
        <dbReference type="Pfam" id="PF00107"/>
    </source>
</evidence>
<comment type="cofactor">
    <cofactor evidence="1 6">
        <name>Zn(2+)</name>
        <dbReference type="ChEBI" id="CHEBI:29105"/>
    </cofactor>
</comment>
<evidence type="ECO:0000313" key="10">
    <source>
        <dbReference type="RefSeq" id="XP_026190605.1"/>
    </source>
</evidence>
<evidence type="ECO:0000256" key="1">
    <source>
        <dbReference type="ARBA" id="ARBA00001947"/>
    </source>
</evidence>
<dbReference type="PANTHER" id="PTHR43880:SF12">
    <property type="entry name" value="ALCOHOL DEHYDROGENASE CLASS-3"/>
    <property type="match status" value="1"/>
</dbReference>
<keyword evidence="3 6" id="KW-0862">Zinc</keyword>
<comment type="similarity">
    <text evidence="6">Belongs to the zinc-containing alcohol dehydrogenase family.</text>
</comment>
<evidence type="ECO:0000256" key="6">
    <source>
        <dbReference type="RuleBase" id="RU361277"/>
    </source>
</evidence>
<dbReference type="InterPro" id="IPR036291">
    <property type="entry name" value="NAD(P)-bd_dom_sf"/>
</dbReference>
<protein>
    <submittedName>
        <fullName evidence="10">Alcohol dehydrogenase class-3</fullName>
    </submittedName>
</protein>
<dbReference type="Pfam" id="PF00107">
    <property type="entry name" value="ADH_zinc_N"/>
    <property type="match status" value="1"/>
</dbReference>
<dbReference type="InterPro" id="IPR011032">
    <property type="entry name" value="GroES-like_sf"/>
</dbReference>
<feature type="domain" description="Alcohol dehydrogenase-like C-terminal" evidence="7">
    <location>
        <begin position="128"/>
        <end position="260"/>
    </location>
</feature>
<dbReference type="InterPro" id="IPR013154">
    <property type="entry name" value="ADH-like_N"/>
</dbReference>
<dbReference type="RefSeq" id="XP_026190605.1">
    <property type="nucleotide sequence ID" value="XM_026334820.1"/>
</dbReference>
<dbReference type="GO" id="GO:0046294">
    <property type="term" value="P:formaldehyde catabolic process"/>
    <property type="evidence" value="ECO:0007669"/>
    <property type="project" value="TreeGrafter"/>
</dbReference>
<dbReference type="InterPro" id="IPR013149">
    <property type="entry name" value="ADH-like_C"/>
</dbReference>
<dbReference type="SUPFAM" id="SSF50129">
    <property type="entry name" value="GroES-like"/>
    <property type="match status" value="1"/>
</dbReference>
<evidence type="ECO:0000256" key="2">
    <source>
        <dbReference type="ARBA" id="ARBA00022723"/>
    </source>
</evidence>
<evidence type="ECO:0000256" key="4">
    <source>
        <dbReference type="ARBA" id="ARBA00023002"/>
    </source>
</evidence>
<name>A0A6P6RU15_9EIME</name>
<dbReference type="SUPFAM" id="SSF51735">
    <property type="entry name" value="NAD(P)-binding Rossmann-fold domains"/>
    <property type="match status" value="1"/>
</dbReference>
<feature type="domain" description="Alcohol dehydrogenase-like N-terminal" evidence="8">
    <location>
        <begin position="32"/>
        <end position="115"/>
    </location>
</feature>
<evidence type="ECO:0000313" key="9">
    <source>
        <dbReference type="Proteomes" id="UP000515125"/>
    </source>
</evidence>
<dbReference type="InterPro" id="IPR002328">
    <property type="entry name" value="ADH_Zn_CS"/>
</dbReference>
<keyword evidence="5" id="KW-0520">NAD</keyword>
<dbReference type="PROSITE" id="PS00059">
    <property type="entry name" value="ADH_ZINC"/>
    <property type="match status" value="1"/>
</dbReference>
<keyword evidence="2 6" id="KW-0479">Metal-binding</keyword>
<reference evidence="10" key="1">
    <citation type="submission" date="2025-08" db="UniProtKB">
        <authorList>
            <consortium name="RefSeq"/>
        </authorList>
    </citation>
    <scope>IDENTIFICATION</scope>
</reference>
<dbReference type="GeneID" id="34619904"/>
<dbReference type="GO" id="GO:0005829">
    <property type="term" value="C:cytosol"/>
    <property type="evidence" value="ECO:0007669"/>
    <property type="project" value="TreeGrafter"/>
</dbReference>
<dbReference type="AlphaFoldDB" id="A0A6P6RU15"/>
<dbReference type="FunFam" id="3.40.50.720:FF:000003">
    <property type="entry name" value="S-(hydroxymethyl)glutathione dehydrogenase"/>
    <property type="match status" value="1"/>
</dbReference>
<organism evidence="9 10">
    <name type="scientific">Cyclospora cayetanensis</name>
    <dbReference type="NCBI Taxonomy" id="88456"/>
    <lineage>
        <taxon>Eukaryota</taxon>
        <taxon>Sar</taxon>
        <taxon>Alveolata</taxon>
        <taxon>Apicomplexa</taxon>
        <taxon>Conoidasida</taxon>
        <taxon>Coccidia</taxon>
        <taxon>Eucoccidiorida</taxon>
        <taxon>Eimeriorina</taxon>
        <taxon>Eimeriidae</taxon>
        <taxon>Cyclospora</taxon>
    </lineage>
</organism>
<gene>
    <name evidence="10" type="primary">LOC34619904</name>
</gene>
<keyword evidence="9" id="KW-1185">Reference proteome</keyword>
<accession>A0A6P6RU15</accession>
<evidence type="ECO:0000259" key="8">
    <source>
        <dbReference type="Pfam" id="PF08240"/>
    </source>
</evidence>
<dbReference type="Pfam" id="PF08240">
    <property type="entry name" value="ADH_N"/>
    <property type="match status" value="1"/>
</dbReference>
<dbReference type="GO" id="GO:0051903">
    <property type="term" value="F:S-(hydroxymethyl)glutathione dehydrogenase [NAD(P)+] activity"/>
    <property type="evidence" value="ECO:0007669"/>
    <property type="project" value="TreeGrafter"/>
</dbReference>
<sequence>MHAQDITCMAAVAFAPNEPLKLCTVVVAPPKAGEVRVRVCYAAPCHTDEYTRSGKDIEGRFPCILGHEASGIVEAVGEGVETCSVGDHVILCYQVCLLGCGVATGLGAVWNTAKVQKGDTVAVFGAGAVGLSCIEGSRIAEASRIIAVDRNRQRALQAFQFGATDFLCPLDFPEQSLQDVILQKFDGGVDFSFECTGSVSVMRSAFECTKKGWGVSVVLGVAGQGEELSTRPFNLIVGRQWRGAAYGGWQSRTDMSKLVELHRSKQIESGQSSAGPLHSSPPPTTVHTVSELPASLYKTSITCVVLMHLGCVYAQPESLRDASTDFGEN</sequence>
<keyword evidence="4" id="KW-0560">Oxidoreductase</keyword>
<dbReference type="Proteomes" id="UP000515125">
    <property type="component" value="Unplaced"/>
</dbReference>
<dbReference type="GO" id="GO:0008270">
    <property type="term" value="F:zinc ion binding"/>
    <property type="evidence" value="ECO:0007669"/>
    <property type="project" value="InterPro"/>
</dbReference>
<dbReference type="Gene3D" id="3.90.180.10">
    <property type="entry name" value="Medium-chain alcohol dehydrogenases, catalytic domain"/>
    <property type="match status" value="2"/>
</dbReference>
<dbReference type="OrthoDB" id="417550at2759"/>
<evidence type="ECO:0000256" key="5">
    <source>
        <dbReference type="ARBA" id="ARBA00023027"/>
    </source>
</evidence>
<proteinExistence type="inferred from homology"/>